<keyword evidence="5" id="KW-1185">Reference proteome</keyword>
<reference evidence="4 5" key="1">
    <citation type="submission" date="2024-10" db="EMBL/GenBank/DDBJ databases">
        <title>The Natural Products Discovery Center: Release of the First 8490 Sequenced Strains for Exploring Actinobacteria Biosynthetic Diversity.</title>
        <authorList>
            <person name="Kalkreuter E."/>
            <person name="Kautsar S.A."/>
            <person name="Yang D."/>
            <person name="Bader C.D."/>
            <person name="Teijaro C.N."/>
            <person name="Fluegel L."/>
            <person name="Davis C.M."/>
            <person name="Simpson J.R."/>
            <person name="Lauterbach L."/>
            <person name="Steele A.D."/>
            <person name="Gui C."/>
            <person name="Meng S."/>
            <person name="Li G."/>
            <person name="Viehrig K."/>
            <person name="Ye F."/>
            <person name="Su P."/>
            <person name="Kiefer A.F."/>
            <person name="Nichols A."/>
            <person name="Cepeda A.J."/>
            <person name="Yan W."/>
            <person name="Fan B."/>
            <person name="Jiang Y."/>
            <person name="Adhikari A."/>
            <person name="Zheng C.-J."/>
            <person name="Schuster L."/>
            <person name="Cowan T.M."/>
            <person name="Smanski M.J."/>
            <person name="Chevrette M.G."/>
            <person name="De Carvalho L.P.S."/>
            <person name="Shen B."/>
        </authorList>
    </citation>
    <scope>NUCLEOTIDE SEQUENCE [LARGE SCALE GENOMIC DNA]</scope>
    <source>
        <strain evidence="4 5">NPDC087220</strain>
    </source>
</reference>
<dbReference type="InterPro" id="IPR002491">
    <property type="entry name" value="ABC_transptr_periplasmic_BD"/>
</dbReference>
<dbReference type="InterPro" id="IPR050902">
    <property type="entry name" value="ABC_Transporter_SBP"/>
</dbReference>
<dbReference type="RefSeq" id="WP_365517754.1">
    <property type="nucleotide sequence ID" value="NZ_JBFANW010001070.1"/>
</dbReference>
<evidence type="ECO:0000313" key="4">
    <source>
        <dbReference type="EMBL" id="MFJ2823326.1"/>
    </source>
</evidence>
<feature type="chain" id="PRO_5045105666" evidence="2">
    <location>
        <begin position="24"/>
        <end position="340"/>
    </location>
</feature>
<feature type="signal peptide" evidence="2">
    <location>
        <begin position="1"/>
        <end position="23"/>
    </location>
</feature>
<dbReference type="Gene3D" id="3.40.50.1980">
    <property type="entry name" value="Nitrogenase molybdenum iron protein domain"/>
    <property type="match status" value="2"/>
</dbReference>
<dbReference type="PANTHER" id="PTHR30535:SF7">
    <property type="entry name" value="IRON(III) DICITRATE-BINDING PROTEIN"/>
    <property type="match status" value="1"/>
</dbReference>
<comment type="similarity">
    <text evidence="1">Belongs to the bacterial solute-binding protein 8 family.</text>
</comment>
<feature type="domain" description="Fe/B12 periplasmic-binding" evidence="3">
    <location>
        <begin position="57"/>
        <end position="340"/>
    </location>
</feature>
<organism evidence="4 5">
    <name type="scientific">Streptomyces toxytricini</name>
    <name type="common">Actinomyces toxytricini</name>
    <dbReference type="NCBI Taxonomy" id="67369"/>
    <lineage>
        <taxon>Bacteria</taxon>
        <taxon>Bacillati</taxon>
        <taxon>Actinomycetota</taxon>
        <taxon>Actinomycetes</taxon>
        <taxon>Kitasatosporales</taxon>
        <taxon>Streptomycetaceae</taxon>
        <taxon>Streptomyces</taxon>
    </lineage>
</organism>
<accession>A0ABW8EN74</accession>
<evidence type="ECO:0000256" key="1">
    <source>
        <dbReference type="ARBA" id="ARBA00008814"/>
    </source>
</evidence>
<dbReference type="EMBL" id="JBIUYY010000008">
    <property type="protein sequence ID" value="MFJ2823326.1"/>
    <property type="molecule type" value="Genomic_DNA"/>
</dbReference>
<sequence>MRHPARLGLVFALALASAGCSGSAPGPHAPPSDRAPAAAAAITSCGRELSFSKPPERAVALDQASTETLLELGLQDRMAGTANLKTKIPAQYQAAYAKVPVIAPKIATGEQLRAATPDFTVAGSADLYTADRAGTREELAALKVPAFVSAVDCPQQNPAGRTAFELLFSDYENLGRVFGVEERAARLAADQRAAVAKAGEAAAAPHGADRPTVVYLYSVFNGMPYVAGGSGLPSEMSRVVGARNAFDDVAEDWPEVSWEEVAKRNPDFIVIGDLSERGRPGDSAAEKRAVMAAHPVVSKLAAVRDSRIIEVPGIELDPSVRSVHALGLIAAGLKDHGHDH</sequence>
<keyword evidence="2" id="KW-0732">Signal</keyword>
<protein>
    <submittedName>
        <fullName evidence="4">ABC transporter substrate-binding protein</fullName>
    </submittedName>
</protein>
<dbReference type="Pfam" id="PF01497">
    <property type="entry name" value="Peripla_BP_2"/>
    <property type="match status" value="1"/>
</dbReference>
<dbReference type="PANTHER" id="PTHR30535">
    <property type="entry name" value="VITAMIN B12-BINDING PROTEIN"/>
    <property type="match status" value="1"/>
</dbReference>
<evidence type="ECO:0000313" key="5">
    <source>
        <dbReference type="Proteomes" id="UP001617351"/>
    </source>
</evidence>
<proteinExistence type="inferred from homology"/>
<evidence type="ECO:0000259" key="3">
    <source>
        <dbReference type="PROSITE" id="PS50983"/>
    </source>
</evidence>
<name>A0ABW8EN74_STRT5</name>
<comment type="caution">
    <text evidence="4">The sequence shown here is derived from an EMBL/GenBank/DDBJ whole genome shotgun (WGS) entry which is preliminary data.</text>
</comment>
<dbReference type="Proteomes" id="UP001617351">
    <property type="component" value="Unassembled WGS sequence"/>
</dbReference>
<evidence type="ECO:0000256" key="2">
    <source>
        <dbReference type="SAM" id="SignalP"/>
    </source>
</evidence>
<dbReference type="SUPFAM" id="SSF53807">
    <property type="entry name" value="Helical backbone' metal receptor"/>
    <property type="match status" value="1"/>
</dbReference>
<gene>
    <name evidence="4" type="ORF">ACIO7M_19730</name>
</gene>
<dbReference type="PROSITE" id="PS51257">
    <property type="entry name" value="PROKAR_LIPOPROTEIN"/>
    <property type="match status" value="1"/>
</dbReference>
<dbReference type="PROSITE" id="PS50983">
    <property type="entry name" value="FE_B12_PBP"/>
    <property type="match status" value="1"/>
</dbReference>